<dbReference type="AlphaFoldDB" id="A0AAV5ESX9"/>
<keyword evidence="3" id="KW-1185">Reference proteome</keyword>
<feature type="domain" description="KIB1-4 beta-propeller" evidence="1">
    <location>
        <begin position="58"/>
        <end position="344"/>
    </location>
</feature>
<comment type="caution">
    <text evidence="2">The sequence shown here is derived from an EMBL/GenBank/DDBJ whole genome shotgun (WGS) entry which is preliminary data.</text>
</comment>
<gene>
    <name evidence="2" type="primary">gb13564</name>
    <name evidence="2" type="ORF">PR202_gb13564</name>
</gene>
<evidence type="ECO:0000313" key="3">
    <source>
        <dbReference type="Proteomes" id="UP001054889"/>
    </source>
</evidence>
<evidence type="ECO:0000313" key="2">
    <source>
        <dbReference type="EMBL" id="GJN25701.1"/>
    </source>
</evidence>
<evidence type="ECO:0000259" key="1">
    <source>
        <dbReference type="Pfam" id="PF03478"/>
    </source>
</evidence>
<reference evidence="2" key="1">
    <citation type="journal article" date="2018" name="DNA Res.">
        <title>Multiple hybrid de novo genome assembly of finger millet, an orphan allotetraploid crop.</title>
        <authorList>
            <person name="Hatakeyama M."/>
            <person name="Aluri S."/>
            <person name="Balachadran M.T."/>
            <person name="Sivarajan S.R."/>
            <person name="Patrignani A."/>
            <person name="Gruter S."/>
            <person name="Poveda L."/>
            <person name="Shimizu-Inatsugi R."/>
            <person name="Baeten J."/>
            <person name="Francoijs K.J."/>
            <person name="Nataraja K.N."/>
            <person name="Reddy Y.A.N."/>
            <person name="Phadnis S."/>
            <person name="Ravikumar R.L."/>
            <person name="Schlapbach R."/>
            <person name="Sreeman S.M."/>
            <person name="Shimizu K.K."/>
        </authorList>
    </citation>
    <scope>NUCLEOTIDE SEQUENCE</scope>
</reference>
<dbReference type="PANTHER" id="PTHR33110:SF111">
    <property type="entry name" value="DUF295 DOMAIN-CONTAINING PROTEIN"/>
    <property type="match status" value="1"/>
</dbReference>
<name>A0AAV5ESX9_ELECO</name>
<dbReference type="PANTHER" id="PTHR33110">
    <property type="entry name" value="F-BOX/KELCH-REPEAT PROTEIN-RELATED"/>
    <property type="match status" value="1"/>
</dbReference>
<dbReference type="Pfam" id="PF03478">
    <property type="entry name" value="Beta-prop_KIB1-4"/>
    <property type="match status" value="1"/>
</dbReference>
<proteinExistence type="predicted"/>
<accession>A0AAV5ESX9</accession>
<dbReference type="InterPro" id="IPR005174">
    <property type="entry name" value="KIB1-4_b-propeller"/>
</dbReference>
<protein>
    <recommendedName>
        <fullName evidence="1">KIB1-4 beta-propeller domain-containing protein</fullName>
    </recommendedName>
</protein>
<organism evidence="2 3">
    <name type="scientific">Eleusine coracana subsp. coracana</name>
    <dbReference type="NCBI Taxonomy" id="191504"/>
    <lineage>
        <taxon>Eukaryota</taxon>
        <taxon>Viridiplantae</taxon>
        <taxon>Streptophyta</taxon>
        <taxon>Embryophyta</taxon>
        <taxon>Tracheophyta</taxon>
        <taxon>Spermatophyta</taxon>
        <taxon>Magnoliopsida</taxon>
        <taxon>Liliopsida</taxon>
        <taxon>Poales</taxon>
        <taxon>Poaceae</taxon>
        <taxon>PACMAD clade</taxon>
        <taxon>Chloridoideae</taxon>
        <taxon>Cynodonteae</taxon>
        <taxon>Eleusininae</taxon>
        <taxon>Eleusine</taxon>
    </lineage>
</organism>
<dbReference type="EMBL" id="BQKI01000078">
    <property type="protein sequence ID" value="GJN25701.1"/>
    <property type="molecule type" value="Genomic_DNA"/>
</dbReference>
<dbReference type="Proteomes" id="UP001054889">
    <property type="component" value="Unassembled WGS sequence"/>
</dbReference>
<reference evidence="2" key="2">
    <citation type="submission" date="2021-12" db="EMBL/GenBank/DDBJ databases">
        <title>Resequencing data analysis of finger millet.</title>
        <authorList>
            <person name="Hatakeyama M."/>
            <person name="Aluri S."/>
            <person name="Balachadran M.T."/>
            <person name="Sivarajan S.R."/>
            <person name="Poveda L."/>
            <person name="Shimizu-Inatsugi R."/>
            <person name="Schlapbach R."/>
            <person name="Sreeman S.M."/>
            <person name="Shimizu K.K."/>
        </authorList>
    </citation>
    <scope>NUCLEOTIDE SEQUENCE</scope>
</reference>
<sequence>MTEARAPRAWSDISLDLAGLVLRRLPAHVDRVRFAAVCPQWRVAAREIPLPPPLPLLALPDGTVYSLPGSEPFRFPACKGYTDACGNWLAFSGDEGYFLRNPLSNATVKLPGRFRVLARHCGEQPVGEAGVTWKEMEKSPKRLTLCKTLFCSPQLVATFIRYQDKAHIAVCQPGAAAWWLEYVHCFSPFVDMVFHQGKLYVLEPSKDTLFAINISVDQETGDPWVSRVRQIIKGRQYSSMHDFIMKMSHLVTSNGALLMVHRKMYCVCINRHGTARVVPSGANKFEVFKADIERSQWIKVITIGDDQVLFLRRPCSRIFCVSQTDMPGDRIVFFENDDDDRYWYEKDSLNSCSAYDMKGCKVSAAPPLVSWKRGHVHAAWLFPEE</sequence>